<evidence type="ECO:0000313" key="4">
    <source>
        <dbReference type="EMBL" id="CBH76040.1"/>
    </source>
</evidence>
<protein>
    <recommendedName>
        <fullName evidence="3">HipA-like C-terminal domain-containing protein</fullName>
    </recommendedName>
</protein>
<dbReference type="Pfam" id="PF07804">
    <property type="entry name" value="HipA_C"/>
    <property type="match status" value="1"/>
</dbReference>
<sequence length="422" mass="46901">MNDAIEVYSDWNAAESPKRLGILRVRAGRTGEIFDFTFDSDVLSATPLLKYRLDPDLGYFTGAQFPKDGRSFFGIFKDSSPNRWGEMLIRRRFERNKRLGTIPQNARLQQSDFLLGVHDAFRSGALRYKRAPEGAFLDNSDRSAAPPFVRLREIEAASRALEASSDSDDPATDQWLRLLLAPGASLGGARPKATVVDTEGQLWIAKFPSVRDRYDVGAWELVVHRLAERSGLRVPPAEARTFGGNENTFMTRRFDRRASGARIHFASAMTLTGHTDGDDATSGASYLEIAEIIMSQGAAPREDLLELWSRIAFNVMVSNTDDHLRNHGFLLTPDAGWRLSPAYDMNPVPGSTGLCLNISESDNALDLELVRSVAPYFRMSDTQATAIIDHIATQVRGWRELANWVGLSRSEQDDMAAAFHTA</sequence>
<dbReference type="AlphaFoldDB" id="E6PHV2"/>
<proteinExistence type="predicted"/>
<dbReference type="Gene3D" id="1.10.1070.20">
    <property type="match status" value="1"/>
</dbReference>
<evidence type="ECO:0000256" key="1">
    <source>
        <dbReference type="ARBA" id="ARBA00022679"/>
    </source>
</evidence>
<organism evidence="4">
    <name type="scientific">mine drainage metagenome</name>
    <dbReference type="NCBI Taxonomy" id="410659"/>
    <lineage>
        <taxon>unclassified sequences</taxon>
        <taxon>metagenomes</taxon>
        <taxon>ecological metagenomes</taxon>
    </lineage>
</organism>
<dbReference type="GO" id="GO:0004674">
    <property type="term" value="F:protein serine/threonine kinase activity"/>
    <property type="evidence" value="ECO:0007669"/>
    <property type="project" value="TreeGrafter"/>
</dbReference>
<dbReference type="GO" id="GO:0005829">
    <property type="term" value="C:cytosol"/>
    <property type="evidence" value="ECO:0007669"/>
    <property type="project" value="TreeGrafter"/>
</dbReference>
<feature type="domain" description="HipA-like C-terminal" evidence="3">
    <location>
        <begin position="185"/>
        <end position="395"/>
    </location>
</feature>
<keyword evidence="2" id="KW-0418">Kinase</keyword>
<gene>
    <name evidence="4" type="ORF">CARN1_0520</name>
</gene>
<name>E6PHV2_9ZZZZ</name>
<comment type="caution">
    <text evidence="4">The sequence shown here is derived from an EMBL/GenBank/DDBJ whole genome shotgun (WGS) entry which is preliminary data.</text>
</comment>
<keyword evidence="1" id="KW-0808">Transferase</keyword>
<dbReference type="PANTHER" id="PTHR37419:SF8">
    <property type="entry name" value="TOXIN YJJJ"/>
    <property type="match status" value="1"/>
</dbReference>
<dbReference type="PANTHER" id="PTHR37419">
    <property type="entry name" value="SERINE/THREONINE-PROTEIN KINASE TOXIN HIPA"/>
    <property type="match status" value="1"/>
</dbReference>
<evidence type="ECO:0000259" key="3">
    <source>
        <dbReference type="Pfam" id="PF07804"/>
    </source>
</evidence>
<evidence type="ECO:0000256" key="2">
    <source>
        <dbReference type="ARBA" id="ARBA00022777"/>
    </source>
</evidence>
<dbReference type="InterPro" id="IPR052028">
    <property type="entry name" value="HipA_Ser/Thr_kinase"/>
</dbReference>
<dbReference type="InterPro" id="IPR012893">
    <property type="entry name" value="HipA-like_C"/>
</dbReference>
<reference evidence="4" key="1">
    <citation type="submission" date="2009-10" db="EMBL/GenBank/DDBJ databases">
        <title>Diversity of trophic interactions inside an arsenic-rich microbial ecosystem.</title>
        <authorList>
            <person name="Bertin P.N."/>
            <person name="Heinrich-Salmeron A."/>
            <person name="Pelletier E."/>
            <person name="Goulhen-Chollet F."/>
            <person name="Arsene-Ploetze F."/>
            <person name="Gallien S."/>
            <person name="Calteau A."/>
            <person name="Vallenet D."/>
            <person name="Casiot C."/>
            <person name="Chane-Woon-Ming B."/>
            <person name="Giloteaux L."/>
            <person name="Barakat M."/>
            <person name="Bonnefoy V."/>
            <person name="Bruneel O."/>
            <person name="Chandler M."/>
            <person name="Cleiss J."/>
            <person name="Duran R."/>
            <person name="Elbaz-Poulichet F."/>
            <person name="Fonknechten N."/>
            <person name="Lauga B."/>
            <person name="Mornico D."/>
            <person name="Ortet P."/>
            <person name="Schaeffer C."/>
            <person name="Siguier P."/>
            <person name="Alexander Thil Smith A."/>
            <person name="Van Dorsselaer A."/>
            <person name="Weissenbach J."/>
            <person name="Medigue C."/>
            <person name="Le Paslier D."/>
        </authorList>
    </citation>
    <scope>NUCLEOTIDE SEQUENCE</scope>
</reference>
<dbReference type="EMBL" id="CABL01000019">
    <property type="protein sequence ID" value="CBH76040.1"/>
    <property type="molecule type" value="Genomic_DNA"/>
</dbReference>
<accession>E6PHV2</accession>